<dbReference type="eggNOG" id="COG3010">
    <property type="taxonomic scope" value="Bacteria"/>
</dbReference>
<sequence length="230" mass="24689">MDKKYILKQLDHQLIASCQPVDNGPMDTPEAITRMALACREGGAAAVRIQGVINVAEVAKVLDIPVVGIVKRDLPDSEVRITPFLEDVYALAEAGAKVIAYDATQRKRPVATSELVAAIHRSGCIAMADCATLEDGILAAEMGVELIGTTMSGYTGGPVPKEPDYQLIRDLAERGYQVVAEGRFNQPELASKAISEGAYCVTVGSAITRVEHICQWFCDAIDEASLIVEK</sequence>
<comment type="catalytic activity">
    <reaction evidence="1 6">
        <text>an N-acyl-D-glucosamine 6-phosphate = an N-acyl-D-mannosamine 6-phosphate</text>
        <dbReference type="Rhea" id="RHEA:23932"/>
        <dbReference type="ChEBI" id="CHEBI:57599"/>
        <dbReference type="ChEBI" id="CHEBI:57666"/>
        <dbReference type="EC" id="5.1.3.9"/>
    </reaction>
</comment>
<evidence type="ECO:0000256" key="4">
    <source>
        <dbReference type="ARBA" id="ARBA00023235"/>
    </source>
</evidence>
<comment type="function">
    <text evidence="2 6">Converts N-acetylmannosamine-6-phosphate (ManNAc-6-P) to N-acetylglucosamine-6-phosphate (GlcNAc-6-P).</text>
</comment>
<dbReference type="STRING" id="305900.GV64_23565"/>
<dbReference type="GO" id="GO:0006053">
    <property type="term" value="P:N-acetylmannosamine catabolic process"/>
    <property type="evidence" value="ECO:0007669"/>
    <property type="project" value="TreeGrafter"/>
</dbReference>
<keyword evidence="5 6" id="KW-0119">Carbohydrate metabolism</keyword>
<dbReference type="EC" id="5.1.3.9" evidence="6"/>
<evidence type="ECO:0000256" key="6">
    <source>
        <dbReference type="HAMAP-Rule" id="MF_01235"/>
    </source>
</evidence>
<evidence type="ECO:0000256" key="1">
    <source>
        <dbReference type="ARBA" id="ARBA00000056"/>
    </source>
</evidence>
<gene>
    <name evidence="6" type="primary">nanE</name>
    <name evidence="7" type="ORF">GV64_23565</name>
</gene>
<dbReference type="InterPro" id="IPR011060">
    <property type="entry name" value="RibuloseP-bd_barrel"/>
</dbReference>
<dbReference type="NCBIfam" id="NF002231">
    <property type="entry name" value="PRK01130.1"/>
    <property type="match status" value="1"/>
</dbReference>
<dbReference type="GO" id="GO:0005975">
    <property type="term" value="P:carbohydrate metabolic process"/>
    <property type="evidence" value="ECO:0007669"/>
    <property type="project" value="UniProtKB-UniRule"/>
</dbReference>
<dbReference type="GO" id="GO:0005829">
    <property type="term" value="C:cytosol"/>
    <property type="evidence" value="ECO:0007669"/>
    <property type="project" value="TreeGrafter"/>
</dbReference>
<evidence type="ECO:0000256" key="2">
    <source>
        <dbReference type="ARBA" id="ARBA00002147"/>
    </source>
</evidence>
<protein>
    <recommendedName>
        <fullName evidence="6">Putative N-acetylmannosamine-6-phosphate 2-epimerase</fullName>
        <ecNumber evidence="6">5.1.3.9</ecNumber>
    </recommendedName>
    <alternativeName>
        <fullName evidence="6">ManNAc-6-P epimerase</fullName>
    </alternativeName>
</protein>
<comment type="pathway">
    <text evidence="3 6">Amino-sugar metabolism; N-acetylneuraminate degradation; D-fructose 6-phosphate from N-acetylneuraminate: step 3/5.</text>
</comment>
<proteinExistence type="inferred from homology"/>
<dbReference type="PANTHER" id="PTHR36204">
    <property type="entry name" value="N-ACETYLMANNOSAMINE-6-PHOSPHATE 2-EPIMERASE-RELATED"/>
    <property type="match status" value="1"/>
</dbReference>
<dbReference type="Proteomes" id="UP000027997">
    <property type="component" value="Unassembled WGS sequence"/>
</dbReference>
<dbReference type="Pfam" id="PF04131">
    <property type="entry name" value="NanE"/>
    <property type="match status" value="1"/>
</dbReference>
<dbReference type="RefSeq" id="WP_020581832.1">
    <property type="nucleotide sequence ID" value="NZ_JOJP01000001.1"/>
</dbReference>
<keyword evidence="4 6" id="KW-0413">Isomerase</keyword>
<evidence type="ECO:0000313" key="7">
    <source>
        <dbReference type="EMBL" id="KEI73299.1"/>
    </source>
</evidence>
<dbReference type="InterPro" id="IPR007260">
    <property type="entry name" value="NanE"/>
</dbReference>
<dbReference type="EMBL" id="JOJP01000001">
    <property type="protein sequence ID" value="KEI73299.1"/>
    <property type="molecule type" value="Genomic_DNA"/>
</dbReference>
<dbReference type="GO" id="GO:0047465">
    <property type="term" value="F:N-acylglucosamine-6-phosphate 2-epimerase activity"/>
    <property type="evidence" value="ECO:0007669"/>
    <property type="project" value="UniProtKB-EC"/>
</dbReference>
<evidence type="ECO:0000256" key="5">
    <source>
        <dbReference type="ARBA" id="ARBA00023277"/>
    </source>
</evidence>
<dbReference type="SUPFAM" id="SSF51366">
    <property type="entry name" value="Ribulose-phoshate binding barrel"/>
    <property type="match status" value="1"/>
</dbReference>
<reference evidence="7 8" key="1">
    <citation type="submission" date="2014-06" db="EMBL/GenBank/DDBJ databases">
        <title>Whole Genome Sequences of Three Symbiotic Endozoicomonas Bacteria.</title>
        <authorList>
            <person name="Neave M.J."/>
            <person name="Apprill A."/>
            <person name="Voolstra C.R."/>
        </authorList>
    </citation>
    <scope>NUCLEOTIDE SEQUENCE [LARGE SCALE GENOMIC DNA]</scope>
    <source>
        <strain evidence="7 8">DSM 22380</strain>
    </source>
</reference>
<keyword evidence="8" id="KW-1185">Reference proteome</keyword>
<dbReference type="HAMAP" id="MF_01235">
    <property type="entry name" value="ManNAc6P_epimer"/>
    <property type="match status" value="1"/>
</dbReference>
<dbReference type="UniPathway" id="UPA00629">
    <property type="reaction ID" value="UER00682"/>
</dbReference>
<comment type="similarity">
    <text evidence="6">Belongs to the NanE family.</text>
</comment>
<comment type="caution">
    <text evidence="7">The sequence shown here is derived from an EMBL/GenBank/DDBJ whole genome shotgun (WGS) entry which is preliminary data.</text>
</comment>
<dbReference type="GO" id="GO:0019262">
    <property type="term" value="P:N-acetylneuraminate catabolic process"/>
    <property type="evidence" value="ECO:0007669"/>
    <property type="project" value="UniProtKB-UniRule"/>
</dbReference>
<dbReference type="FunFam" id="3.20.20.70:FF:000035">
    <property type="entry name" value="Putative N-acetylmannosamine-6-phosphate 2-epimerase"/>
    <property type="match status" value="1"/>
</dbReference>
<organism evidence="7 8">
    <name type="scientific">Endozoicomonas elysicola</name>
    <dbReference type="NCBI Taxonomy" id="305900"/>
    <lineage>
        <taxon>Bacteria</taxon>
        <taxon>Pseudomonadati</taxon>
        <taxon>Pseudomonadota</taxon>
        <taxon>Gammaproteobacteria</taxon>
        <taxon>Oceanospirillales</taxon>
        <taxon>Endozoicomonadaceae</taxon>
        <taxon>Endozoicomonas</taxon>
    </lineage>
</organism>
<evidence type="ECO:0000313" key="8">
    <source>
        <dbReference type="Proteomes" id="UP000027997"/>
    </source>
</evidence>
<name>A0A081KGM3_9GAMM</name>
<dbReference type="InterPro" id="IPR013785">
    <property type="entry name" value="Aldolase_TIM"/>
</dbReference>
<dbReference type="AlphaFoldDB" id="A0A081KGM3"/>
<accession>A0A081KGM3</accession>
<dbReference type="Gene3D" id="3.20.20.70">
    <property type="entry name" value="Aldolase class I"/>
    <property type="match status" value="1"/>
</dbReference>
<dbReference type="PANTHER" id="PTHR36204:SF1">
    <property type="entry name" value="N-ACETYLMANNOSAMINE-6-PHOSPHATE 2-EPIMERASE-RELATED"/>
    <property type="match status" value="1"/>
</dbReference>
<evidence type="ECO:0000256" key="3">
    <source>
        <dbReference type="ARBA" id="ARBA00005081"/>
    </source>
</evidence>
<dbReference type="CDD" id="cd04729">
    <property type="entry name" value="NanE"/>
    <property type="match status" value="1"/>
</dbReference>